<name>A0ABQ5BBE1_9ASTR</name>
<feature type="region of interest" description="Disordered" evidence="1">
    <location>
        <begin position="1"/>
        <end position="29"/>
    </location>
</feature>
<protein>
    <submittedName>
        <fullName evidence="2">Uncharacterized protein</fullName>
    </submittedName>
</protein>
<sequence length="166" mass="18558">MGKSLPPAQTVKRNRGCGSFREASGEDIDKESIKTFQDSLKDSNVEVTLVKRIEEYPPNEFIHEDDPSRQYQENSDILYYVIPHGHSLTELTQEKHVPKMIAPNEPDIPHTKDVEGPLDLINTEGNHEKNVQDEQIITQSTEGLSGNNTKVLVSIIESLVPGVPQS</sequence>
<reference evidence="2" key="2">
    <citation type="submission" date="2022-01" db="EMBL/GenBank/DDBJ databases">
        <authorList>
            <person name="Yamashiro T."/>
            <person name="Shiraishi A."/>
            <person name="Satake H."/>
            <person name="Nakayama K."/>
        </authorList>
    </citation>
    <scope>NUCLEOTIDE SEQUENCE</scope>
</reference>
<evidence type="ECO:0000313" key="2">
    <source>
        <dbReference type="EMBL" id="GJT10846.1"/>
    </source>
</evidence>
<gene>
    <name evidence="2" type="ORF">Tco_0857888</name>
</gene>
<reference evidence="2" key="1">
    <citation type="journal article" date="2022" name="Int. J. Mol. Sci.">
        <title>Draft Genome of Tanacetum Coccineum: Genomic Comparison of Closely Related Tanacetum-Family Plants.</title>
        <authorList>
            <person name="Yamashiro T."/>
            <person name="Shiraishi A."/>
            <person name="Nakayama K."/>
            <person name="Satake H."/>
        </authorList>
    </citation>
    <scope>NUCLEOTIDE SEQUENCE</scope>
</reference>
<organism evidence="2 3">
    <name type="scientific">Tanacetum coccineum</name>
    <dbReference type="NCBI Taxonomy" id="301880"/>
    <lineage>
        <taxon>Eukaryota</taxon>
        <taxon>Viridiplantae</taxon>
        <taxon>Streptophyta</taxon>
        <taxon>Embryophyta</taxon>
        <taxon>Tracheophyta</taxon>
        <taxon>Spermatophyta</taxon>
        <taxon>Magnoliopsida</taxon>
        <taxon>eudicotyledons</taxon>
        <taxon>Gunneridae</taxon>
        <taxon>Pentapetalae</taxon>
        <taxon>asterids</taxon>
        <taxon>campanulids</taxon>
        <taxon>Asterales</taxon>
        <taxon>Asteraceae</taxon>
        <taxon>Asteroideae</taxon>
        <taxon>Anthemideae</taxon>
        <taxon>Anthemidinae</taxon>
        <taxon>Tanacetum</taxon>
    </lineage>
</organism>
<keyword evidence="3" id="KW-1185">Reference proteome</keyword>
<dbReference type="Proteomes" id="UP001151760">
    <property type="component" value="Unassembled WGS sequence"/>
</dbReference>
<evidence type="ECO:0000313" key="3">
    <source>
        <dbReference type="Proteomes" id="UP001151760"/>
    </source>
</evidence>
<proteinExistence type="predicted"/>
<comment type="caution">
    <text evidence="2">The sequence shown here is derived from an EMBL/GenBank/DDBJ whole genome shotgun (WGS) entry which is preliminary data.</text>
</comment>
<accession>A0ABQ5BBE1</accession>
<evidence type="ECO:0000256" key="1">
    <source>
        <dbReference type="SAM" id="MobiDB-lite"/>
    </source>
</evidence>
<dbReference type="EMBL" id="BQNB010013020">
    <property type="protein sequence ID" value="GJT10846.1"/>
    <property type="molecule type" value="Genomic_DNA"/>
</dbReference>